<organism evidence="1">
    <name type="scientific">Nicotiana tabacum</name>
    <name type="common">Common tobacco</name>
    <dbReference type="NCBI Taxonomy" id="4097"/>
    <lineage>
        <taxon>Eukaryota</taxon>
        <taxon>Viridiplantae</taxon>
        <taxon>Streptophyta</taxon>
        <taxon>Embryophyta</taxon>
        <taxon>Tracheophyta</taxon>
        <taxon>Spermatophyta</taxon>
        <taxon>Magnoliopsida</taxon>
        <taxon>eudicotyledons</taxon>
        <taxon>Gunneridae</taxon>
        <taxon>Pentapetalae</taxon>
        <taxon>asterids</taxon>
        <taxon>lamiids</taxon>
        <taxon>Solanales</taxon>
        <taxon>Solanaceae</taxon>
        <taxon>Nicotianoideae</taxon>
        <taxon>Nicotianeae</taxon>
        <taxon>Nicotiana</taxon>
    </lineage>
</organism>
<evidence type="ECO:0000313" key="1">
    <source>
        <dbReference type="RefSeq" id="XP_016449911.1"/>
    </source>
</evidence>
<dbReference type="RefSeq" id="XP_016449911.1">
    <property type="nucleotide sequence ID" value="XM_016594425.1"/>
</dbReference>
<dbReference type="AlphaFoldDB" id="A0A1S3YCE6"/>
<name>A0A1S3YCE6_TOBAC</name>
<reference evidence="1" key="1">
    <citation type="submission" date="2025-08" db="UniProtKB">
        <authorList>
            <consortium name="RefSeq"/>
        </authorList>
    </citation>
    <scope>IDENTIFICATION</scope>
</reference>
<dbReference type="STRING" id="4097.A0A1S3YCE6"/>
<dbReference type="PANTHER" id="PTHR46238">
    <property type="entry name" value="REVERSE TRANSCRIPTASE DOMAIN-CONTAINING PROTEIN"/>
    <property type="match status" value="1"/>
</dbReference>
<sequence length="204" mass="23234">MESADEEEMMTNMEFYKKSNKEAKLAVTTAKNTTFEHLYEELGGGGGDKKLFRLAKARERKALALDQERCIKNEEGQSATEAIHLARRLMEQYMERKNDLHMVFIDLEKATIKSLGRFYGDVWRLAARGVEINPESKGFKLSRTKTEYLECKFSIGAHEVEVDVKLDAHVIPRRDSFKYLGSVIQGNGKIDEDVAHRIGAGLMK</sequence>
<dbReference type="PaxDb" id="4097-A0A1S3YCE6"/>
<dbReference type="PANTHER" id="PTHR46238:SF8">
    <property type="entry name" value="ENDONUCLEASE_EXONUCLEASE_PHOSPHATASE DOMAIN-CONTAINING PROTEIN"/>
    <property type="match status" value="1"/>
</dbReference>
<protein>
    <submittedName>
        <fullName evidence="1">Uncharacterized protein</fullName>
    </submittedName>
</protein>
<dbReference type="OrthoDB" id="424543at2759"/>
<proteinExistence type="predicted"/>
<dbReference type="KEGG" id="nta:107774781"/>
<accession>A0A1S3YCE6</accession>
<gene>
    <name evidence="1" type="primary">LOC107774781</name>
</gene>